<dbReference type="SUPFAM" id="SSF48239">
    <property type="entry name" value="Terpenoid cyclases/Protein prenyltransferases"/>
    <property type="match status" value="1"/>
</dbReference>
<evidence type="ECO:0000256" key="4">
    <source>
        <dbReference type="ARBA" id="ARBA00022602"/>
    </source>
</evidence>
<dbReference type="OMA" id="MLYWIAN"/>
<keyword evidence="4 9" id="KW-0637">Prenyltransferase</keyword>
<evidence type="ECO:0000256" key="9">
    <source>
        <dbReference type="RuleBase" id="RU365056"/>
    </source>
</evidence>
<keyword evidence="5 9" id="KW-0808">Transferase</keyword>
<keyword evidence="8 9" id="KW-0862">Zinc</keyword>
<keyword evidence="6 9" id="KW-0479">Metal-binding</keyword>
<dbReference type="OrthoDB" id="10261146at2759"/>
<gene>
    <name evidence="11" type="ORF">NEOLI_004315</name>
</gene>
<proteinExistence type="inferred from homology"/>
<dbReference type="Proteomes" id="UP000186594">
    <property type="component" value="Unassembled WGS sequence"/>
</dbReference>
<accession>A0A1U7LMK3</accession>
<comment type="subunit">
    <text evidence="9">Heterodimer of an alpha and a beta subunit.</text>
</comment>
<dbReference type="InterPro" id="IPR026872">
    <property type="entry name" value="FTB"/>
</dbReference>
<dbReference type="GO" id="GO:0005965">
    <property type="term" value="C:protein farnesyltransferase complex"/>
    <property type="evidence" value="ECO:0007669"/>
    <property type="project" value="UniProtKB-UniRule"/>
</dbReference>
<evidence type="ECO:0000259" key="10">
    <source>
        <dbReference type="Pfam" id="PF00432"/>
    </source>
</evidence>
<evidence type="ECO:0000313" key="12">
    <source>
        <dbReference type="Proteomes" id="UP000186594"/>
    </source>
</evidence>
<dbReference type="CDD" id="cd02893">
    <property type="entry name" value="FTase"/>
    <property type="match status" value="1"/>
</dbReference>
<dbReference type="Pfam" id="PF00432">
    <property type="entry name" value="Prenyltrans"/>
    <property type="match status" value="1"/>
</dbReference>
<dbReference type="PANTHER" id="PTHR11774:SF6">
    <property type="entry name" value="PROTEIN FARNESYLTRANSFERASE SUBUNIT BETA"/>
    <property type="match status" value="1"/>
</dbReference>
<dbReference type="EC" id="2.5.1.58" evidence="2 9"/>
<dbReference type="InterPro" id="IPR045089">
    <property type="entry name" value="PGGT1B-like"/>
</dbReference>
<comment type="similarity">
    <text evidence="1 9">Belongs to the protein prenyltransferase subunit beta family.</text>
</comment>
<comment type="catalytic activity">
    <reaction evidence="9">
        <text>L-cysteinyl-[protein] + (2E,6E)-farnesyl diphosphate = S-(2E,6E)-farnesyl-L-cysteinyl-[protein] + diphosphate</text>
        <dbReference type="Rhea" id="RHEA:13345"/>
        <dbReference type="Rhea" id="RHEA-COMP:10131"/>
        <dbReference type="Rhea" id="RHEA-COMP:11535"/>
        <dbReference type="ChEBI" id="CHEBI:29950"/>
        <dbReference type="ChEBI" id="CHEBI:33019"/>
        <dbReference type="ChEBI" id="CHEBI:86019"/>
        <dbReference type="ChEBI" id="CHEBI:175763"/>
    </reaction>
</comment>
<dbReference type="EMBL" id="LXFE01001141">
    <property type="protein sequence ID" value="OLL23877.1"/>
    <property type="molecule type" value="Genomic_DNA"/>
</dbReference>
<evidence type="ECO:0000256" key="1">
    <source>
        <dbReference type="ARBA" id="ARBA00010497"/>
    </source>
</evidence>
<dbReference type="GO" id="GO:0008270">
    <property type="term" value="F:zinc ion binding"/>
    <property type="evidence" value="ECO:0007669"/>
    <property type="project" value="UniProtKB-UniRule"/>
</dbReference>
<name>A0A1U7LMK3_NEOID</name>
<dbReference type="AlphaFoldDB" id="A0A1U7LMK3"/>
<dbReference type="Gene3D" id="1.50.10.20">
    <property type="match status" value="1"/>
</dbReference>
<dbReference type="PANTHER" id="PTHR11774">
    <property type="entry name" value="GERANYLGERANYL TRANSFERASE TYPE BETA SUBUNIT"/>
    <property type="match status" value="1"/>
</dbReference>
<protein>
    <recommendedName>
        <fullName evidence="3 9">Protein farnesyltransferase subunit beta</fullName>
        <shortName evidence="9">FTase-beta</shortName>
        <ecNumber evidence="2 9">2.5.1.58</ecNumber>
    </recommendedName>
</protein>
<evidence type="ECO:0000256" key="6">
    <source>
        <dbReference type="ARBA" id="ARBA00022723"/>
    </source>
</evidence>
<evidence type="ECO:0000256" key="3">
    <source>
        <dbReference type="ARBA" id="ARBA00015798"/>
    </source>
</evidence>
<dbReference type="STRING" id="1198029.A0A1U7LMK3"/>
<evidence type="ECO:0000313" key="11">
    <source>
        <dbReference type="EMBL" id="OLL23877.1"/>
    </source>
</evidence>
<feature type="domain" description="Prenyltransferase alpha-alpha toroid" evidence="10">
    <location>
        <begin position="24"/>
        <end position="366"/>
    </location>
</feature>
<sequence>MIVNPKADTEAVCHPYLNDDIPKLERKMHIAWLEKGLGVLPERYTVLDASRPWIIYWILGSLTTLGVDMEQYRDRVLLTLKTTWHPNGGFGGNFGQIGHLAPTYAAINALILVGGNKTLEIFDRDVMYKWILSLKQPDGSFKMHHGGEIDARAVYCALTIATHLNMLTPELTAGTAEWLGHCQSFEGGMAPRPGAEAHAGYSFCVLAALCILGPPKDVLPKHLNLDAFMRWMMARQLPYEGGFSGRTNKLVDGCYSWWVGGCFPLVEAALEYQDTPIWNRAGLEKYVLSCCQSNKGGLRDKPGKNPDFYHSCYALAGLSVSQTDYNHDETASSKPGVCALQWSARRTTERLIIPENEVTQLHPIFVLPFDKIAEFRNPV</sequence>
<keyword evidence="7" id="KW-0677">Repeat</keyword>
<comment type="function">
    <text evidence="9">Catalyzes the transfer of a farnesyl moiety from farnesyl diphosphate to a cysteine at the fourth position from the C-terminus of several proteins. The beta subunit is responsible for peptide-binding.</text>
</comment>
<organism evidence="11 12">
    <name type="scientific">Neolecta irregularis (strain DAH-3)</name>
    <dbReference type="NCBI Taxonomy" id="1198029"/>
    <lineage>
        <taxon>Eukaryota</taxon>
        <taxon>Fungi</taxon>
        <taxon>Dikarya</taxon>
        <taxon>Ascomycota</taxon>
        <taxon>Taphrinomycotina</taxon>
        <taxon>Neolectales</taxon>
        <taxon>Neolectaceae</taxon>
        <taxon>Neolecta</taxon>
    </lineage>
</organism>
<evidence type="ECO:0000256" key="5">
    <source>
        <dbReference type="ARBA" id="ARBA00022679"/>
    </source>
</evidence>
<keyword evidence="12" id="KW-1185">Reference proteome</keyword>
<dbReference type="GO" id="GO:0097354">
    <property type="term" value="P:prenylation"/>
    <property type="evidence" value="ECO:0007669"/>
    <property type="project" value="UniProtKB-UniRule"/>
</dbReference>
<comment type="caution">
    <text evidence="11">The sequence shown here is derived from an EMBL/GenBank/DDBJ whole genome shotgun (WGS) entry which is preliminary data.</text>
</comment>
<dbReference type="InterPro" id="IPR008930">
    <property type="entry name" value="Terpenoid_cyclase/PrenylTrfase"/>
</dbReference>
<evidence type="ECO:0000256" key="2">
    <source>
        <dbReference type="ARBA" id="ARBA00012702"/>
    </source>
</evidence>
<dbReference type="InterPro" id="IPR001330">
    <property type="entry name" value="Prenyltrans"/>
</dbReference>
<reference evidence="11 12" key="1">
    <citation type="submission" date="2016-04" db="EMBL/GenBank/DDBJ databases">
        <title>Evolutionary innovation and constraint leading to complex multicellularity in the Ascomycota.</title>
        <authorList>
            <person name="Cisse O."/>
            <person name="Nguyen A."/>
            <person name="Hewitt D.A."/>
            <person name="Jedd G."/>
            <person name="Stajich J.E."/>
        </authorList>
    </citation>
    <scope>NUCLEOTIDE SEQUENCE [LARGE SCALE GENOMIC DNA]</scope>
    <source>
        <strain evidence="11 12">DAH-3</strain>
    </source>
</reference>
<evidence type="ECO:0000256" key="7">
    <source>
        <dbReference type="ARBA" id="ARBA00022737"/>
    </source>
</evidence>
<evidence type="ECO:0000256" key="8">
    <source>
        <dbReference type="ARBA" id="ARBA00022833"/>
    </source>
</evidence>
<dbReference type="GO" id="GO:0004660">
    <property type="term" value="F:protein farnesyltransferase activity"/>
    <property type="evidence" value="ECO:0007669"/>
    <property type="project" value="UniProtKB-UniRule"/>
</dbReference>
<comment type="cofactor">
    <cofactor evidence="9">
        <name>Zn(2+)</name>
        <dbReference type="ChEBI" id="CHEBI:29105"/>
    </cofactor>
    <text evidence="9">Binds 1 zinc ion per subunit.</text>
</comment>